<evidence type="ECO:0000256" key="1">
    <source>
        <dbReference type="SAM" id="MobiDB-lite"/>
    </source>
</evidence>
<evidence type="ECO:0000313" key="2">
    <source>
        <dbReference type="EMBL" id="KAF5846151.1"/>
    </source>
</evidence>
<feature type="compositionally biased region" description="Basic and acidic residues" evidence="1">
    <location>
        <begin position="1"/>
        <end position="11"/>
    </location>
</feature>
<dbReference type="Gene3D" id="1.20.5.170">
    <property type="match status" value="1"/>
</dbReference>
<dbReference type="InterPro" id="IPR046347">
    <property type="entry name" value="bZIP_sf"/>
</dbReference>
<dbReference type="Proteomes" id="UP000624244">
    <property type="component" value="Unassembled WGS sequence"/>
</dbReference>
<feature type="region of interest" description="Disordered" evidence="1">
    <location>
        <begin position="1"/>
        <end position="50"/>
    </location>
</feature>
<name>A0A8H6DRU9_COCSA</name>
<reference evidence="2" key="1">
    <citation type="submission" date="2019-11" db="EMBL/GenBank/DDBJ databases">
        <title>Bipolaris sorokiniana Genome sequencing.</title>
        <authorList>
            <person name="Wang H."/>
        </authorList>
    </citation>
    <scope>NUCLEOTIDE SEQUENCE</scope>
</reference>
<dbReference type="AlphaFoldDB" id="A0A8H6DRU9"/>
<proteinExistence type="predicted"/>
<protein>
    <recommendedName>
        <fullName evidence="4">BZIP domain-containing protein</fullName>
    </recommendedName>
</protein>
<feature type="compositionally biased region" description="Basic and acidic residues" evidence="1">
    <location>
        <begin position="147"/>
        <end position="159"/>
    </location>
</feature>
<dbReference type="PANTHER" id="PTHR40618">
    <property type="entry name" value="B-ZIP TRANSCRIPTION FACTOR (EUROFUNG)-RELATED"/>
    <property type="match status" value="1"/>
</dbReference>
<dbReference type="GO" id="GO:0003700">
    <property type="term" value="F:DNA-binding transcription factor activity"/>
    <property type="evidence" value="ECO:0007669"/>
    <property type="project" value="InterPro"/>
</dbReference>
<evidence type="ECO:0000313" key="3">
    <source>
        <dbReference type="Proteomes" id="UP000624244"/>
    </source>
</evidence>
<feature type="region of interest" description="Disordered" evidence="1">
    <location>
        <begin position="124"/>
        <end position="162"/>
    </location>
</feature>
<feature type="compositionally biased region" description="Basic and acidic residues" evidence="1">
    <location>
        <begin position="35"/>
        <end position="49"/>
    </location>
</feature>
<gene>
    <name evidence="2" type="ORF">GGP41_008593</name>
</gene>
<dbReference type="EMBL" id="WNKQ01000017">
    <property type="protein sequence ID" value="KAF5846151.1"/>
    <property type="molecule type" value="Genomic_DNA"/>
</dbReference>
<dbReference type="SUPFAM" id="SSF57959">
    <property type="entry name" value="Leucine zipper domain"/>
    <property type="match status" value="1"/>
</dbReference>
<dbReference type="PANTHER" id="PTHR40618:SF1">
    <property type="entry name" value="B-ZIP TRANSCRIPTION FACTOR (EUROFUNG)"/>
    <property type="match status" value="1"/>
</dbReference>
<comment type="caution">
    <text evidence="2">The sequence shown here is derived from an EMBL/GenBank/DDBJ whole genome shotgun (WGS) entry which is preliminary data.</text>
</comment>
<organism evidence="2 3">
    <name type="scientific">Cochliobolus sativus</name>
    <name type="common">Common root rot and spot blotch fungus</name>
    <name type="synonym">Bipolaris sorokiniana</name>
    <dbReference type="NCBI Taxonomy" id="45130"/>
    <lineage>
        <taxon>Eukaryota</taxon>
        <taxon>Fungi</taxon>
        <taxon>Dikarya</taxon>
        <taxon>Ascomycota</taxon>
        <taxon>Pezizomycotina</taxon>
        <taxon>Dothideomycetes</taxon>
        <taxon>Pleosporomycetidae</taxon>
        <taxon>Pleosporales</taxon>
        <taxon>Pleosporineae</taxon>
        <taxon>Pleosporaceae</taxon>
        <taxon>Bipolaris</taxon>
    </lineage>
</organism>
<evidence type="ECO:0008006" key="4">
    <source>
        <dbReference type="Google" id="ProtNLM"/>
    </source>
</evidence>
<dbReference type="CDD" id="cd14688">
    <property type="entry name" value="bZIP_YAP"/>
    <property type="match status" value="1"/>
</dbReference>
<accession>A0A8H6DRU9</accession>
<sequence>MTSSESEEHAQQSRKRSRTSNSGDNGAGKKTRGRPRVDTQDATAADRRRTQIRLAQRAYRQRKETTIASLKKQTTQLHSIIEQMNSSFHRLTESTLRSGLLQLNPDLDQEFKLVNETFSSLVRTASETQRQVDEDVEQGAEGTGPHKPPEPEPEPEPKHVGWGYFAVSQPPNKVCRAHDENFAIGYDSTPPCNIRSLANGVVQDQSPQNFLMPDSYSSHFSTIGDQSAPSIISHSQYVFGEQSGQTHHVSQPPSESLPAGIASQQELPFGLVPVHDQQQTPYETSNFHTYPANMSASGMAPGTTSLPTASLSASDLSMKTLSPVWTYNHNESTVGRRLARAAVETGFAVLNHLNYSPAIINYIFRLNFPHYNVDQIKQRFQQVMSKTVIEDLDWFEAPFAPLGGAGTHYPRRDAAGNIVPRKDSWAQEWIGPREKRLEGWGNVEGRAAQYLRAVDLTGFEGEWFDAHDVQGYLEEHYACKFNPSSSFAECLIDIEDEGPTNSYANMPQQAQTNGGATVNNGFGMNTSFGGTPAPKYAGDFTQLVNHDISFDQTLGLDLAPGFDYGFANNTSFGTGPGLCAMGDDLEGLQVVKQRKRCAWIDVSRLIFEIVKNAVCLGRTPGFRRKDVDRAVREALIKES</sequence>